<dbReference type="EMBL" id="JAUIRO010000004">
    <property type="protein sequence ID" value="KAK0717245.1"/>
    <property type="molecule type" value="Genomic_DNA"/>
</dbReference>
<feature type="compositionally biased region" description="Polar residues" evidence="2">
    <location>
        <begin position="87"/>
        <end position="99"/>
    </location>
</feature>
<dbReference type="GO" id="GO:0000981">
    <property type="term" value="F:DNA-binding transcription factor activity, RNA polymerase II-specific"/>
    <property type="evidence" value="ECO:0007669"/>
    <property type="project" value="InterPro"/>
</dbReference>
<keyword evidence="1" id="KW-0539">Nucleus</keyword>
<feature type="region of interest" description="Disordered" evidence="2">
    <location>
        <begin position="68"/>
        <end position="99"/>
    </location>
</feature>
<sequence>MPTTTMAQRPKRKRGGDQEPLLIVPPPQHPNQGEALLQPTWTSELQDLYNTMRQVEEELPLMERVDLQNAPGNRDGQNDFLQPPTPSTAMSRSPSCASTTHSVTRALNNVEMDKDRPSKKRAVRHGPLDKYTKARAAFIRKLGACDSCRGRKVKCNHYNLDRFQQKYEASKRPTIASQPAPMNLQFLPYTHPQTYSARPYQPRFSEPVDLIGVGLDLPPLPFQYPQGTQEEDFDNILLATRSQQPAIPASNAAPLYNFGPPTRSLGTLFPPPPSTIATMPQEASPNPHRYVPIGRKVLSPGQEWECLWGINDGTESSVSSGEAEACNVRCNTLDHLYIHFSVEHAPYQNPNFMWRCLACNFNWINPNVSCPNCSTLCSWQKWCWGYISSMPSLTSGSSIPLANQDGAPSKPSTGNNQAGYFSLAPNPNQYSTTRYMAGGQGNPMNGGGYQQYGVRLGNMPPGKSKDFQARLSHCVDPYGRIFYPTPSIRASYTKSSCSAYTKKIIFFNSVHASFSWLVCLTLLSLLYAENWFQPAGAPSWAVPALMAAHVFEAGRRHIPELSVACIVAGLTGTWLFKHVRFRLAGNGGQDGDISLKDVSSISERDLEHVFPARRGNSQGAIQDSSDGTNLTELMVMA</sequence>
<keyword evidence="4" id="KW-1185">Reference proteome</keyword>
<reference evidence="3" key="1">
    <citation type="submission" date="2023-06" db="EMBL/GenBank/DDBJ databases">
        <title>Genome-scale phylogeny and comparative genomics of the fungal order Sordariales.</title>
        <authorList>
            <consortium name="Lawrence Berkeley National Laboratory"/>
            <person name="Hensen N."/>
            <person name="Bonometti L."/>
            <person name="Westerberg I."/>
            <person name="Brannstrom I.O."/>
            <person name="Guillou S."/>
            <person name="Cros-Aarteil S."/>
            <person name="Calhoun S."/>
            <person name="Haridas S."/>
            <person name="Kuo A."/>
            <person name="Mondo S."/>
            <person name="Pangilinan J."/>
            <person name="Riley R."/>
            <person name="LaButti K."/>
            <person name="Andreopoulos B."/>
            <person name="Lipzen A."/>
            <person name="Chen C."/>
            <person name="Yanf M."/>
            <person name="Daum C."/>
            <person name="Ng V."/>
            <person name="Clum A."/>
            <person name="Steindorff A."/>
            <person name="Ohm R."/>
            <person name="Martin F."/>
            <person name="Silar P."/>
            <person name="Natvig D."/>
            <person name="Lalanne C."/>
            <person name="Gautier V."/>
            <person name="Ament-velasquez S.L."/>
            <person name="Kruys A."/>
            <person name="Hutchinson M.I."/>
            <person name="Powell A.J."/>
            <person name="Barry K."/>
            <person name="Miller A.N."/>
            <person name="Grigoriev I.V."/>
            <person name="Debuchy R."/>
            <person name="Gladieux P."/>
            <person name="Thoren M.H."/>
            <person name="Johannesson H."/>
        </authorList>
    </citation>
    <scope>NUCLEOTIDE SEQUENCE</scope>
    <source>
        <strain evidence="3">SMH2392-1A</strain>
    </source>
</reference>
<gene>
    <name evidence="3" type="ORF">B0T26DRAFT_291623</name>
</gene>
<evidence type="ECO:0000256" key="2">
    <source>
        <dbReference type="SAM" id="MobiDB-lite"/>
    </source>
</evidence>
<dbReference type="GeneID" id="85317458"/>
<dbReference type="AlphaFoldDB" id="A0AA40DVL0"/>
<evidence type="ECO:0000256" key="1">
    <source>
        <dbReference type="ARBA" id="ARBA00023242"/>
    </source>
</evidence>
<evidence type="ECO:0000313" key="3">
    <source>
        <dbReference type="EMBL" id="KAK0717245.1"/>
    </source>
</evidence>
<feature type="region of interest" description="Disordered" evidence="2">
    <location>
        <begin position="1"/>
        <end position="34"/>
    </location>
</feature>
<dbReference type="GO" id="GO:0008270">
    <property type="term" value="F:zinc ion binding"/>
    <property type="evidence" value="ECO:0007669"/>
    <property type="project" value="InterPro"/>
</dbReference>
<dbReference type="Proteomes" id="UP001172101">
    <property type="component" value="Unassembled WGS sequence"/>
</dbReference>
<name>A0AA40DVL0_9PEZI</name>
<evidence type="ECO:0000313" key="4">
    <source>
        <dbReference type="Proteomes" id="UP001172101"/>
    </source>
</evidence>
<dbReference type="InterPro" id="IPR001138">
    <property type="entry name" value="Zn2Cys6_DnaBD"/>
</dbReference>
<protein>
    <submittedName>
        <fullName evidence="3">Uncharacterized protein</fullName>
    </submittedName>
</protein>
<organism evidence="3 4">
    <name type="scientific">Lasiosphaeria miniovina</name>
    <dbReference type="NCBI Taxonomy" id="1954250"/>
    <lineage>
        <taxon>Eukaryota</taxon>
        <taxon>Fungi</taxon>
        <taxon>Dikarya</taxon>
        <taxon>Ascomycota</taxon>
        <taxon>Pezizomycotina</taxon>
        <taxon>Sordariomycetes</taxon>
        <taxon>Sordariomycetidae</taxon>
        <taxon>Sordariales</taxon>
        <taxon>Lasiosphaeriaceae</taxon>
        <taxon>Lasiosphaeria</taxon>
    </lineage>
</organism>
<comment type="caution">
    <text evidence="3">The sequence shown here is derived from an EMBL/GenBank/DDBJ whole genome shotgun (WGS) entry which is preliminary data.</text>
</comment>
<proteinExistence type="predicted"/>
<dbReference type="RefSeq" id="XP_060296038.1">
    <property type="nucleotide sequence ID" value="XM_060434188.1"/>
</dbReference>
<dbReference type="CDD" id="cd00067">
    <property type="entry name" value="GAL4"/>
    <property type="match status" value="1"/>
</dbReference>
<accession>A0AA40DVL0</accession>